<dbReference type="Pfam" id="PF12802">
    <property type="entry name" value="MarR_2"/>
    <property type="match status" value="1"/>
</dbReference>
<evidence type="ECO:0000259" key="1">
    <source>
        <dbReference type="PROSITE" id="PS50995"/>
    </source>
</evidence>
<dbReference type="PANTHER" id="PTHR33164">
    <property type="entry name" value="TRANSCRIPTIONAL REGULATOR, MARR FAMILY"/>
    <property type="match status" value="1"/>
</dbReference>
<feature type="domain" description="HTH marR-type" evidence="1">
    <location>
        <begin position="10"/>
        <end position="144"/>
    </location>
</feature>
<dbReference type="Proteomes" id="UP000235116">
    <property type="component" value="Chromosome"/>
</dbReference>
<evidence type="ECO:0000313" key="3">
    <source>
        <dbReference type="Proteomes" id="UP000235116"/>
    </source>
</evidence>
<dbReference type="EMBL" id="CP022684">
    <property type="protein sequence ID" value="AUM12019.1"/>
    <property type="molecule type" value="Genomic_DNA"/>
</dbReference>
<reference evidence="3" key="1">
    <citation type="submission" date="2017-08" db="EMBL/GenBank/DDBJ databases">
        <title>Direct submision.</title>
        <authorList>
            <person name="Kim S.-J."/>
            <person name="Rhee S.-K."/>
        </authorList>
    </citation>
    <scope>NUCLEOTIDE SEQUENCE [LARGE SCALE GENOMIC DNA]</scope>
    <source>
        <strain evidence="3">GI5</strain>
    </source>
</reference>
<dbReference type="AlphaFoldDB" id="A0A2K9LI37"/>
<dbReference type="PANTHER" id="PTHR33164:SF99">
    <property type="entry name" value="MARR FAMILY REGULATORY PROTEIN"/>
    <property type="match status" value="1"/>
</dbReference>
<accession>A0A2K9LI37</accession>
<evidence type="ECO:0000313" key="2">
    <source>
        <dbReference type="EMBL" id="AUM12019.1"/>
    </source>
</evidence>
<dbReference type="KEGG" id="kak:Kalk_06100"/>
<gene>
    <name evidence="2" type="ORF">Kalk_06100</name>
</gene>
<dbReference type="PROSITE" id="PS50995">
    <property type="entry name" value="HTH_MARR_2"/>
    <property type="match status" value="1"/>
</dbReference>
<dbReference type="InterPro" id="IPR036388">
    <property type="entry name" value="WH-like_DNA-bd_sf"/>
</dbReference>
<dbReference type="OrthoDB" id="7427954at2"/>
<name>A0A2K9LI37_9GAMM</name>
<proteinExistence type="predicted"/>
<dbReference type="InterPro" id="IPR036390">
    <property type="entry name" value="WH_DNA-bd_sf"/>
</dbReference>
<dbReference type="InterPro" id="IPR000835">
    <property type="entry name" value="HTH_MarR-typ"/>
</dbReference>
<dbReference type="InterPro" id="IPR039422">
    <property type="entry name" value="MarR/SlyA-like"/>
</dbReference>
<dbReference type="SMART" id="SM00347">
    <property type="entry name" value="HTH_MARR"/>
    <property type="match status" value="1"/>
</dbReference>
<dbReference type="Gene3D" id="1.10.10.10">
    <property type="entry name" value="Winged helix-like DNA-binding domain superfamily/Winged helix DNA-binding domain"/>
    <property type="match status" value="1"/>
</dbReference>
<keyword evidence="3" id="KW-1185">Reference proteome</keyword>
<organism evidence="2 3">
    <name type="scientific">Ketobacter alkanivorans</name>
    <dbReference type="NCBI Taxonomy" id="1917421"/>
    <lineage>
        <taxon>Bacteria</taxon>
        <taxon>Pseudomonadati</taxon>
        <taxon>Pseudomonadota</taxon>
        <taxon>Gammaproteobacteria</taxon>
        <taxon>Pseudomonadales</taxon>
        <taxon>Ketobacteraceae</taxon>
        <taxon>Ketobacter</taxon>
    </lineage>
</organism>
<dbReference type="SUPFAM" id="SSF46785">
    <property type="entry name" value="Winged helix' DNA-binding domain"/>
    <property type="match status" value="1"/>
</dbReference>
<dbReference type="GO" id="GO:0006950">
    <property type="term" value="P:response to stress"/>
    <property type="evidence" value="ECO:0007669"/>
    <property type="project" value="TreeGrafter"/>
</dbReference>
<protein>
    <recommendedName>
        <fullName evidence="1">HTH marR-type domain-containing protein</fullName>
    </recommendedName>
</protein>
<dbReference type="GO" id="GO:0003700">
    <property type="term" value="F:DNA-binding transcription factor activity"/>
    <property type="evidence" value="ECO:0007669"/>
    <property type="project" value="InterPro"/>
</dbReference>
<dbReference type="RefSeq" id="WP_101893356.1">
    <property type="nucleotide sequence ID" value="NZ_CP022684.1"/>
</dbReference>
<sequence>MSELGRSSIETNLAQLFMRAFYWADEGLQNALKKQGWPAITRAQSLVFVNIGEGVTRPSEIAARVGVTRQAIHQTINEMVELGYLTLQADPTDRRAKVVVYTEKGQQVGGAAVAALQDIESSLSNRIGNERVSALREALAQEWGDPFQPAS</sequence>